<keyword evidence="1" id="KW-0472">Membrane</keyword>
<proteinExistence type="predicted"/>
<sequence length="110" mass="13442">MGRVERKEQEKKERKHPVYRYFMIICILIIIFYGIMIVDEAVRSMLMTEEPRAFGYTKINADVHQIYFCGQKVLIDERKVRTQYSQWRNDVQVLWQQFKELTEQFVMNNL</sequence>
<protein>
    <submittedName>
        <fullName evidence="2">Uncharacterized protein</fullName>
    </submittedName>
</protein>
<dbReference type="EMBL" id="FQZV01000026">
    <property type="protein sequence ID" value="SHJ46025.1"/>
    <property type="molecule type" value="Genomic_DNA"/>
</dbReference>
<accession>A0A1M6JHC3</accession>
<evidence type="ECO:0000313" key="3">
    <source>
        <dbReference type="Proteomes" id="UP000184536"/>
    </source>
</evidence>
<gene>
    <name evidence="2" type="ORF">SAMN02745975_02134</name>
</gene>
<dbReference type="AlphaFoldDB" id="A0A1M6JHC3"/>
<evidence type="ECO:0000313" key="2">
    <source>
        <dbReference type="EMBL" id="SHJ46025.1"/>
    </source>
</evidence>
<keyword evidence="1" id="KW-0812">Transmembrane</keyword>
<dbReference type="Proteomes" id="UP000184536">
    <property type="component" value="Unassembled WGS sequence"/>
</dbReference>
<dbReference type="RefSeq" id="WP_110941270.1">
    <property type="nucleotide sequence ID" value="NZ_FQZV01000026.1"/>
</dbReference>
<feature type="transmembrane region" description="Helical" evidence="1">
    <location>
        <begin position="21"/>
        <end position="38"/>
    </location>
</feature>
<name>A0A1M6JHC3_9FIRM</name>
<organism evidence="2 3">
    <name type="scientific">Geosporobacter subterraneus DSM 17957</name>
    <dbReference type="NCBI Taxonomy" id="1121919"/>
    <lineage>
        <taxon>Bacteria</taxon>
        <taxon>Bacillati</taxon>
        <taxon>Bacillota</taxon>
        <taxon>Clostridia</taxon>
        <taxon>Peptostreptococcales</taxon>
        <taxon>Thermotaleaceae</taxon>
        <taxon>Geosporobacter</taxon>
    </lineage>
</organism>
<dbReference type="OrthoDB" id="1957734at2"/>
<dbReference type="STRING" id="1121919.SAMN02745975_02134"/>
<keyword evidence="1" id="KW-1133">Transmembrane helix</keyword>
<reference evidence="3" key="1">
    <citation type="submission" date="2016-11" db="EMBL/GenBank/DDBJ databases">
        <authorList>
            <person name="Varghese N."/>
            <person name="Submissions S."/>
        </authorList>
    </citation>
    <scope>NUCLEOTIDE SEQUENCE [LARGE SCALE GENOMIC DNA]</scope>
    <source>
        <strain evidence="3">DSM 17957</strain>
    </source>
</reference>
<keyword evidence="3" id="KW-1185">Reference proteome</keyword>
<evidence type="ECO:0000256" key="1">
    <source>
        <dbReference type="SAM" id="Phobius"/>
    </source>
</evidence>